<dbReference type="Proteomes" id="UP001178662">
    <property type="component" value="Chromosome"/>
</dbReference>
<dbReference type="SMART" id="SM00260">
    <property type="entry name" value="CheW"/>
    <property type="match status" value="1"/>
</dbReference>
<evidence type="ECO:0000256" key="3">
    <source>
        <dbReference type="ARBA" id="ARBA00012438"/>
    </source>
</evidence>
<dbReference type="Pfam" id="PF02518">
    <property type="entry name" value="HATPase_c"/>
    <property type="match status" value="1"/>
</dbReference>
<evidence type="ECO:0000256" key="5">
    <source>
        <dbReference type="ARBA" id="ARBA00022490"/>
    </source>
</evidence>
<keyword evidence="5" id="KW-0963">Cytoplasm</keyword>
<keyword evidence="6" id="KW-0145">Chemotaxis</keyword>
<evidence type="ECO:0000256" key="4">
    <source>
        <dbReference type="ARBA" id="ARBA00021495"/>
    </source>
</evidence>
<dbReference type="InterPro" id="IPR003594">
    <property type="entry name" value="HATPase_dom"/>
</dbReference>
<evidence type="ECO:0000256" key="12">
    <source>
        <dbReference type="ARBA" id="ARBA00023012"/>
    </source>
</evidence>
<dbReference type="InterPro" id="IPR008207">
    <property type="entry name" value="Sig_transdc_His_kin_Hpt_dom"/>
</dbReference>
<reference evidence="18" key="1">
    <citation type="submission" date="2023-03" db="EMBL/GenBank/DDBJ databases">
        <title>Andean soil-derived lignocellulolytic bacterial consortium as a source of novel taxa and putative plastic-active enzymes.</title>
        <authorList>
            <person name="Diaz-Garcia L."/>
            <person name="Chuvochina M."/>
            <person name="Feuerriegel G."/>
            <person name="Bunk B."/>
            <person name="Sproer C."/>
            <person name="Streit W.R."/>
            <person name="Rodriguez L.M."/>
            <person name="Overmann J."/>
            <person name="Jimenez D.J."/>
        </authorList>
    </citation>
    <scope>NUCLEOTIDE SEQUENCE</scope>
    <source>
        <strain evidence="18">MAG 2441</strain>
    </source>
</reference>
<keyword evidence="12" id="KW-0902">Two-component regulatory system</keyword>
<dbReference type="InterPro" id="IPR004358">
    <property type="entry name" value="Sig_transdc_His_kin-like_C"/>
</dbReference>
<dbReference type="GO" id="GO:0005737">
    <property type="term" value="C:cytoplasm"/>
    <property type="evidence" value="ECO:0007669"/>
    <property type="project" value="UniProtKB-SubCell"/>
</dbReference>
<dbReference type="InterPro" id="IPR005467">
    <property type="entry name" value="His_kinase_dom"/>
</dbReference>
<evidence type="ECO:0000259" key="16">
    <source>
        <dbReference type="PROSITE" id="PS50851"/>
    </source>
</evidence>
<evidence type="ECO:0000256" key="8">
    <source>
        <dbReference type="ARBA" id="ARBA00022679"/>
    </source>
</evidence>
<evidence type="ECO:0000256" key="10">
    <source>
        <dbReference type="ARBA" id="ARBA00022777"/>
    </source>
</evidence>
<dbReference type="InterPro" id="IPR010808">
    <property type="entry name" value="CheA_P2-bd"/>
</dbReference>
<dbReference type="InterPro" id="IPR036061">
    <property type="entry name" value="CheW-like_dom_sf"/>
</dbReference>
<keyword evidence="10" id="KW-0418">Kinase</keyword>
<evidence type="ECO:0000256" key="14">
    <source>
        <dbReference type="PROSITE-ProRule" id="PRU00110"/>
    </source>
</evidence>
<dbReference type="CDD" id="cd00088">
    <property type="entry name" value="HPT"/>
    <property type="match status" value="1"/>
</dbReference>
<protein>
    <recommendedName>
        <fullName evidence="4">Chemotaxis protein CheA</fullName>
        <ecNumber evidence="3">2.7.13.3</ecNumber>
    </recommendedName>
</protein>
<keyword evidence="9" id="KW-0547">Nucleotide-binding</keyword>
<sequence length="667" mass="75320">MSDYSTNESILEMFLFESSTLIEQLELTILECEKTNCYSMETVDEIFRTTHTIKGSSAMMEYNNIAMLTHAVEDLFSYIRAQKLQLTDYKPLSELLLDSIDFIQVELQKIKNGDDADGEALSLVENVKVYLGELKQMEESPVVNADLYSFSDEQHYYQATLFFEEGCEMENVRGFLIVKNLKETVEEVQHVPENLTEDATAIDTIRSQGLQLFITTSKSREEIFQLLDGSSYISKLELNELRSDPALEQSDANLSLQSEWSSLMDNRSEKEINNTQKQSKYISVNVEKLDELMNLVGELVVAESMVTQNPDLLGLELEQFQKASRQLRKITNEMQDMVMSIRMVPLTNTFQKMQRVVRDMSKKLNKDVMLELIGQHTEVDKNIIEQISDPIMHIVRNAIDHGIESTQERELAGKQKMGTLTLEAKNVGGEVFIIVRDDGRGLNKEKIVRKAKENNLLFKSESEMTDREIYSLIVLPGFSTKEQITEFSGRGVGMDVVTKNIEAVGGVVTVDSVPSEGTTITMKIPLTLAIMEGMNLRVGLSRYTLPITAIKESFRPTKDEVICDPDGNEMIMVRGKCYSVIRLNERFNVKTEISEIEDGIVIMVEQDDRQVCLFADELLGQQQVVVKALPTLMKNIKKIEGVSGCTLLGDGSISLILDVVSLITSKK</sequence>
<dbReference type="FunFam" id="3.30.565.10:FF:000016">
    <property type="entry name" value="Chemotaxis protein CheA, putative"/>
    <property type="match status" value="1"/>
</dbReference>
<dbReference type="Pfam" id="PF02895">
    <property type="entry name" value="H-kinase_dim"/>
    <property type="match status" value="1"/>
</dbReference>
<keyword evidence="11" id="KW-0067">ATP-binding</keyword>
<dbReference type="Pfam" id="PF07194">
    <property type="entry name" value="P2"/>
    <property type="match status" value="1"/>
</dbReference>
<comment type="function">
    <text evidence="13">Involved in the transmission of sensory signals from the chemoreceptors to the flagellar motors. CheA is autophosphorylated; it can transfer its phosphate group to either CheB or CheY.</text>
</comment>
<dbReference type="EMBL" id="CP119317">
    <property type="protein sequence ID" value="WEK54650.1"/>
    <property type="molecule type" value="Genomic_DNA"/>
</dbReference>
<dbReference type="Pfam" id="PF01627">
    <property type="entry name" value="Hpt"/>
    <property type="match status" value="1"/>
</dbReference>
<dbReference type="SUPFAM" id="SSF55874">
    <property type="entry name" value="ATPase domain of HSP90 chaperone/DNA topoisomerase II/histidine kinase"/>
    <property type="match status" value="1"/>
</dbReference>
<dbReference type="SUPFAM" id="SSF55052">
    <property type="entry name" value="CheY-binding domain of CheA"/>
    <property type="match status" value="1"/>
</dbReference>
<dbReference type="InterPro" id="IPR036890">
    <property type="entry name" value="HATPase_C_sf"/>
</dbReference>
<dbReference type="PANTHER" id="PTHR43395:SF10">
    <property type="entry name" value="CHEMOTAXIS PROTEIN CHEA"/>
    <property type="match status" value="1"/>
</dbReference>
<organism evidence="18 19">
    <name type="scientific">Candidatus Cohnella colombiensis</name>
    <dbReference type="NCBI Taxonomy" id="3121368"/>
    <lineage>
        <taxon>Bacteria</taxon>
        <taxon>Bacillati</taxon>
        <taxon>Bacillota</taxon>
        <taxon>Bacilli</taxon>
        <taxon>Bacillales</taxon>
        <taxon>Paenibacillaceae</taxon>
        <taxon>Cohnella</taxon>
    </lineage>
</organism>
<dbReference type="SUPFAM" id="SSF47226">
    <property type="entry name" value="Histidine-containing phosphotransfer domain, HPT domain"/>
    <property type="match status" value="1"/>
</dbReference>
<name>A0AA95F4E1_9BACL</name>
<dbReference type="SUPFAM" id="SSF47384">
    <property type="entry name" value="Homodimeric domain of signal transducing histidine kinase"/>
    <property type="match status" value="1"/>
</dbReference>
<dbReference type="SMART" id="SM00387">
    <property type="entry name" value="HATPase_c"/>
    <property type="match status" value="1"/>
</dbReference>
<evidence type="ECO:0000256" key="6">
    <source>
        <dbReference type="ARBA" id="ARBA00022500"/>
    </source>
</evidence>
<evidence type="ECO:0000256" key="13">
    <source>
        <dbReference type="ARBA" id="ARBA00035100"/>
    </source>
</evidence>
<dbReference type="PROSITE" id="PS50894">
    <property type="entry name" value="HPT"/>
    <property type="match status" value="1"/>
</dbReference>
<dbReference type="PRINTS" id="PR00344">
    <property type="entry name" value="BCTRLSENSOR"/>
</dbReference>
<dbReference type="PROSITE" id="PS50109">
    <property type="entry name" value="HIS_KIN"/>
    <property type="match status" value="1"/>
</dbReference>
<comment type="catalytic activity">
    <reaction evidence="1">
        <text>ATP + protein L-histidine = ADP + protein N-phospho-L-histidine.</text>
        <dbReference type="EC" id="2.7.13.3"/>
    </reaction>
</comment>
<dbReference type="GO" id="GO:0006935">
    <property type="term" value="P:chemotaxis"/>
    <property type="evidence" value="ECO:0007669"/>
    <property type="project" value="UniProtKB-KW"/>
</dbReference>
<keyword evidence="19" id="KW-1185">Reference proteome</keyword>
<dbReference type="GO" id="GO:0005524">
    <property type="term" value="F:ATP binding"/>
    <property type="evidence" value="ECO:0007669"/>
    <property type="project" value="UniProtKB-KW"/>
</dbReference>
<dbReference type="InterPro" id="IPR004105">
    <property type="entry name" value="CheA-like_dim"/>
</dbReference>
<feature type="domain" description="Histidine kinase" evidence="15">
    <location>
        <begin position="324"/>
        <end position="528"/>
    </location>
</feature>
<feature type="domain" description="CheW-like" evidence="16">
    <location>
        <begin position="530"/>
        <end position="667"/>
    </location>
</feature>
<evidence type="ECO:0000256" key="9">
    <source>
        <dbReference type="ARBA" id="ARBA00022741"/>
    </source>
</evidence>
<dbReference type="PANTHER" id="PTHR43395">
    <property type="entry name" value="SENSOR HISTIDINE KINASE CHEA"/>
    <property type="match status" value="1"/>
</dbReference>
<dbReference type="Gene3D" id="3.30.565.10">
    <property type="entry name" value="Histidine kinase-like ATPase, C-terminal domain"/>
    <property type="match status" value="1"/>
</dbReference>
<dbReference type="InterPro" id="IPR037006">
    <property type="entry name" value="CheA-like_homodim_sf"/>
</dbReference>
<dbReference type="SMART" id="SM00073">
    <property type="entry name" value="HPT"/>
    <property type="match status" value="1"/>
</dbReference>
<dbReference type="InterPro" id="IPR036641">
    <property type="entry name" value="HPT_dom_sf"/>
</dbReference>
<evidence type="ECO:0000256" key="1">
    <source>
        <dbReference type="ARBA" id="ARBA00000085"/>
    </source>
</evidence>
<dbReference type="CDD" id="cd16916">
    <property type="entry name" value="HATPase_CheA-like"/>
    <property type="match status" value="1"/>
</dbReference>
<dbReference type="GO" id="GO:0000155">
    <property type="term" value="F:phosphorelay sensor kinase activity"/>
    <property type="evidence" value="ECO:0007669"/>
    <property type="project" value="InterPro"/>
</dbReference>
<feature type="domain" description="HPt" evidence="17">
    <location>
        <begin position="3"/>
        <end position="110"/>
    </location>
</feature>
<dbReference type="InterPro" id="IPR037052">
    <property type="entry name" value="CheA-like_P2_sf"/>
</dbReference>
<dbReference type="Gene3D" id="1.10.287.560">
    <property type="entry name" value="Histidine kinase CheA-like, homodimeric domain"/>
    <property type="match status" value="1"/>
</dbReference>
<dbReference type="AlphaFoldDB" id="A0AA95F4E1"/>
<dbReference type="InterPro" id="IPR051315">
    <property type="entry name" value="Bact_Chemotaxis_CheA"/>
</dbReference>
<dbReference type="InterPro" id="IPR002545">
    <property type="entry name" value="CheW-lke_dom"/>
</dbReference>
<dbReference type="CDD" id="cd00731">
    <property type="entry name" value="CheA_reg"/>
    <property type="match status" value="1"/>
</dbReference>
<dbReference type="InterPro" id="IPR035891">
    <property type="entry name" value="CheY-binding_CheA"/>
</dbReference>
<evidence type="ECO:0000259" key="15">
    <source>
        <dbReference type="PROSITE" id="PS50109"/>
    </source>
</evidence>
<dbReference type="Gene3D" id="1.20.120.160">
    <property type="entry name" value="HPT domain"/>
    <property type="match status" value="1"/>
</dbReference>
<gene>
    <name evidence="18" type="ORF">P0Y55_00815</name>
</gene>
<dbReference type="Gene3D" id="2.30.30.40">
    <property type="entry name" value="SH3 Domains"/>
    <property type="match status" value="1"/>
</dbReference>
<evidence type="ECO:0000256" key="2">
    <source>
        <dbReference type="ARBA" id="ARBA00004496"/>
    </source>
</evidence>
<dbReference type="InterPro" id="IPR036097">
    <property type="entry name" value="HisK_dim/P_sf"/>
</dbReference>
<comment type="subcellular location">
    <subcellularLocation>
        <location evidence="2">Cytoplasm</location>
    </subcellularLocation>
</comment>
<evidence type="ECO:0000313" key="19">
    <source>
        <dbReference type="Proteomes" id="UP001178662"/>
    </source>
</evidence>
<evidence type="ECO:0000256" key="11">
    <source>
        <dbReference type="ARBA" id="ARBA00022840"/>
    </source>
</evidence>
<evidence type="ECO:0000259" key="17">
    <source>
        <dbReference type="PROSITE" id="PS50894"/>
    </source>
</evidence>
<keyword evidence="7 14" id="KW-0597">Phosphoprotein</keyword>
<dbReference type="Gene3D" id="3.30.70.1110">
    <property type="entry name" value="Histidine kinase CheA-like, P2 response regulator-binding domain"/>
    <property type="match status" value="1"/>
</dbReference>
<dbReference type="PROSITE" id="PS50851">
    <property type="entry name" value="CHEW"/>
    <property type="match status" value="1"/>
</dbReference>
<evidence type="ECO:0000313" key="18">
    <source>
        <dbReference type="EMBL" id="WEK54650.1"/>
    </source>
</evidence>
<feature type="modified residue" description="Phosphohistidine" evidence="14">
    <location>
        <position position="51"/>
    </location>
</feature>
<evidence type="ECO:0000256" key="7">
    <source>
        <dbReference type="ARBA" id="ARBA00022553"/>
    </source>
</evidence>
<keyword evidence="8" id="KW-0808">Transferase</keyword>
<dbReference type="EC" id="2.7.13.3" evidence="3"/>
<accession>A0AA95F4E1</accession>
<dbReference type="Pfam" id="PF01584">
    <property type="entry name" value="CheW"/>
    <property type="match status" value="1"/>
</dbReference>
<dbReference type="SUPFAM" id="SSF50341">
    <property type="entry name" value="CheW-like"/>
    <property type="match status" value="1"/>
</dbReference>
<dbReference type="SMART" id="SM01231">
    <property type="entry name" value="H-kinase_dim"/>
    <property type="match status" value="1"/>
</dbReference>
<proteinExistence type="predicted"/>